<dbReference type="FunFam" id="1.10.750.20:FF:000001">
    <property type="entry name" value="Ankyrin repeat and SOCS box containing 1"/>
    <property type="match status" value="1"/>
</dbReference>
<dbReference type="InterPro" id="IPR001496">
    <property type="entry name" value="SOCS_box"/>
</dbReference>
<name>A0A8T2NPM3_9TELE</name>
<comment type="pathway">
    <text evidence="1">Protein modification; protein ubiquitination.</text>
</comment>
<dbReference type="InterPro" id="IPR036770">
    <property type="entry name" value="Ankyrin_rpt-contain_sf"/>
</dbReference>
<dbReference type="Pfam" id="PF07525">
    <property type="entry name" value="SOCS_box"/>
    <property type="match status" value="1"/>
</dbReference>
<dbReference type="SMART" id="SM00248">
    <property type="entry name" value="ANK"/>
    <property type="match status" value="8"/>
</dbReference>
<evidence type="ECO:0000256" key="4">
    <source>
        <dbReference type="PROSITE-ProRule" id="PRU00023"/>
    </source>
</evidence>
<dbReference type="SUPFAM" id="SSF48403">
    <property type="entry name" value="Ankyrin repeat"/>
    <property type="match status" value="1"/>
</dbReference>
<evidence type="ECO:0000259" key="6">
    <source>
        <dbReference type="PROSITE" id="PS50225"/>
    </source>
</evidence>
<keyword evidence="2" id="KW-0677">Repeat</keyword>
<keyword evidence="8" id="KW-1185">Reference proteome</keyword>
<keyword evidence="3 4" id="KW-0040">ANK repeat</keyword>
<dbReference type="Pfam" id="PF12796">
    <property type="entry name" value="Ank_2"/>
    <property type="match status" value="2"/>
</dbReference>
<organism evidence="7 8">
    <name type="scientific">Albula glossodonta</name>
    <name type="common">roundjaw bonefish</name>
    <dbReference type="NCBI Taxonomy" id="121402"/>
    <lineage>
        <taxon>Eukaryota</taxon>
        <taxon>Metazoa</taxon>
        <taxon>Chordata</taxon>
        <taxon>Craniata</taxon>
        <taxon>Vertebrata</taxon>
        <taxon>Euteleostomi</taxon>
        <taxon>Actinopterygii</taxon>
        <taxon>Neopterygii</taxon>
        <taxon>Teleostei</taxon>
        <taxon>Albuliformes</taxon>
        <taxon>Albulidae</taxon>
        <taxon>Albula</taxon>
    </lineage>
</organism>
<comment type="caution">
    <text evidence="7">The sequence shown here is derived from an EMBL/GenBank/DDBJ whole genome shotgun (WGS) entry which is preliminary data.</text>
</comment>
<dbReference type="SMART" id="SM00969">
    <property type="entry name" value="SOCS_box"/>
    <property type="match status" value="1"/>
</dbReference>
<proteinExistence type="predicted"/>
<dbReference type="Pfam" id="PF00023">
    <property type="entry name" value="Ank"/>
    <property type="match status" value="1"/>
</dbReference>
<dbReference type="PANTHER" id="PTHR24198:SF173">
    <property type="entry name" value="ANKYRIN REPEAT AND SOCS BOX PROTEIN 10-RELATED"/>
    <property type="match status" value="1"/>
</dbReference>
<dbReference type="Proteomes" id="UP000824540">
    <property type="component" value="Unassembled WGS sequence"/>
</dbReference>
<dbReference type="AlphaFoldDB" id="A0A8T2NPM3"/>
<dbReference type="InterPro" id="IPR002110">
    <property type="entry name" value="Ankyrin_rpt"/>
</dbReference>
<evidence type="ECO:0000256" key="3">
    <source>
        <dbReference type="ARBA" id="ARBA00023043"/>
    </source>
</evidence>
<gene>
    <name evidence="7" type="ORF">JZ751_023660</name>
</gene>
<evidence type="ECO:0000256" key="5">
    <source>
        <dbReference type="SAM" id="MobiDB-lite"/>
    </source>
</evidence>
<dbReference type="Gene3D" id="1.10.750.20">
    <property type="entry name" value="SOCS box"/>
    <property type="match status" value="1"/>
</dbReference>
<evidence type="ECO:0000313" key="7">
    <source>
        <dbReference type="EMBL" id="KAG9339518.1"/>
    </source>
</evidence>
<feature type="repeat" description="ANK" evidence="4">
    <location>
        <begin position="447"/>
        <end position="479"/>
    </location>
</feature>
<dbReference type="PROSITE" id="PS50225">
    <property type="entry name" value="SOCS"/>
    <property type="match status" value="1"/>
</dbReference>
<evidence type="ECO:0000256" key="2">
    <source>
        <dbReference type="ARBA" id="ARBA00022737"/>
    </source>
</evidence>
<dbReference type="PROSITE" id="PS50297">
    <property type="entry name" value="ANK_REP_REGION"/>
    <property type="match status" value="3"/>
</dbReference>
<accession>A0A8T2NPM3</accession>
<feature type="repeat" description="ANK" evidence="4">
    <location>
        <begin position="414"/>
        <end position="446"/>
    </location>
</feature>
<dbReference type="PROSITE" id="PS50088">
    <property type="entry name" value="ANK_REPEAT"/>
    <property type="match status" value="4"/>
</dbReference>
<dbReference type="GO" id="GO:0005737">
    <property type="term" value="C:cytoplasm"/>
    <property type="evidence" value="ECO:0007669"/>
    <property type="project" value="TreeGrafter"/>
</dbReference>
<dbReference type="InterPro" id="IPR036036">
    <property type="entry name" value="SOCS_box-like_dom_sf"/>
</dbReference>
<feature type="repeat" description="ANK" evidence="4">
    <location>
        <begin position="481"/>
        <end position="513"/>
    </location>
</feature>
<sequence length="732" mass="81122">MGGMGMGRLQRTVEPGIPRGQTHVIRPQSSKNRESSGPRFGHYPFQRNSWLVCQLKTGLLWSKEESFLEVALASTPNLCRMSANLVSDHPVGSDFVRQLKGALATGDSEGVEVLLKAAAGGNPDATVELSNDDWMKDPSVQLPPAVLMVALSIRDGGGRTDMIGRGSTQKAVKESVEPSERTIRRNSLKQPGMAFPCPPTLEALLAQHWKDLQQGFSYSEELNRVLEFQSDELQWTSKKCGTPQQEGHAGSGAQTVAAFSQWLRGSILQMGERRKRWEMLKTVRLEDLCSTVRLDGCRGVLEDSGWRVGLDQEEEGRPDTRSVRLYWAILTGDARGLKTLLKRSYVDVDVLYDVSGEELEWWTGAVATFGHSGLWSLEYKRELTSPLCIAAAQGYTDCLLYLLQHGARPNLSAGGKTALHEACENGNTDCAELLLEHGASPALLTEDGYSPLHLCKTPQTLRCAKALVRYGAKVDVPSEEEEETPLHVASRHGLHHHAQLYLRYGAQVNARSASGETPLVTACAGARNPPCEEDHDTYLQLCRMLLAYGANVNMADNERRSPLHRAARNIQLNLVLLLLEHQADVNAIDYNGGTPLSSALQNAAVKADLEPHLVVQTLLNHGSIKVWPLALLKVLSTCAAAPKTLEVLFNSYTQVTITYKWRDAFPEEIVQMHQPFYESLFSLECQPRCLQHLCRSAIRKRFGKDCHLLIPRMPIPKSMHRFLLLEPEGFLC</sequence>
<dbReference type="Gene3D" id="1.25.40.20">
    <property type="entry name" value="Ankyrin repeat-containing domain"/>
    <property type="match status" value="3"/>
</dbReference>
<protein>
    <recommendedName>
        <fullName evidence="6">SOCS box domain-containing protein</fullName>
    </recommendedName>
</protein>
<feature type="domain" description="SOCS box" evidence="6">
    <location>
        <begin position="671"/>
        <end position="723"/>
    </location>
</feature>
<feature type="repeat" description="ANK" evidence="4">
    <location>
        <begin position="558"/>
        <end position="590"/>
    </location>
</feature>
<dbReference type="PANTHER" id="PTHR24198">
    <property type="entry name" value="ANKYRIN REPEAT AND PROTEIN KINASE DOMAIN-CONTAINING PROTEIN"/>
    <property type="match status" value="1"/>
</dbReference>
<dbReference type="SUPFAM" id="SSF158235">
    <property type="entry name" value="SOCS box-like"/>
    <property type="match status" value="1"/>
</dbReference>
<feature type="region of interest" description="Disordered" evidence="5">
    <location>
        <begin position="1"/>
        <end position="39"/>
    </location>
</feature>
<evidence type="ECO:0000256" key="1">
    <source>
        <dbReference type="ARBA" id="ARBA00004906"/>
    </source>
</evidence>
<dbReference type="OrthoDB" id="366390at2759"/>
<reference evidence="7" key="1">
    <citation type="thesis" date="2021" institute="BYU ScholarsArchive" country="Provo, UT, USA">
        <title>Applications of and Algorithms for Genome Assembly and Genomic Analyses with an Emphasis on Marine Teleosts.</title>
        <authorList>
            <person name="Pickett B.D."/>
        </authorList>
    </citation>
    <scope>NUCLEOTIDE SEQUENCE</scope>
    <source>
        <strain evidence="7">HI-2016</strain>
    </source>
</reference>
<dbReference type="PRINTS" id="PR01415">
    <property type="entry name" value="ANKYRIN"/>
</dbReference>
<evidence type="ECO:0000313" key="8">
    <source>
        <dbReference type="Proteomes" id="UP000824540"/>
    </source>
</evidence>
<dbReference type="EMBL" id="JAFBMS010000053">
    <property type="protein sequence ID" value="KAG9339518.1"/>
    <property type="molecule type" value="Genomic_DNA"/>
</dbReference>
<dbReference type="GO" id="GO:0035556">
    <property type="term" value="P:intracellular signal transduction"/>
    <property type="evidence" value="ECO:0007669"/>
    <property type="project" value="InterPro"/>
</dbReference>
<dbReference type="CDD" id="cd03723">
    <property type="entry name" value="SOCS_ASB4_ASB18"/>
    <property type="match status" value="1"/>
</dbReference>